<proteinExistence type="predicted"/>
<dbReference type="AlphaFoldDB" id="A0AB36FSW4"/>
<accession>A0AB36FSW4</accession>
<dbReference type="EMBL" id="MIPY01000014">
    <property type="protein sequence ID" value="OES31235.1"/>
    <property type="molecule type" value="Genomic_DNA"/>
</dbReference>
<evidence type="ECO:0000313" key="2">
    <source>
        <dbReference type="Proteomes" id="UP000095392"/>
    </source>
</evidence>
<protein>
    <submittedName>
        <fullName evidence="1">Uncharacterized protein</fullName>
    </submittedName>
</protein>
<gene>
    <name evidence="1" type="ORF">BFV95_2468</name>
</gene>
<sequence length="51" mass="5675">MGLLNAQSRKPKPLSQFMNYLFHNTGQSFVPVNTTGHNCLKVGWAKNGKRG</sequence>
<organism evidence="1 2">
    <name type="scientific">Alteromonas macleodii</name>
    <name type="common">Pseudoalteromonas macleodii</name>
    <dbReference type="NCBI Taxonomy" id="28108"/>
    <lineage>
        <taxon>Bacteria</taxon>
        <taxon>Pseudomonadati</taxon>
        <taxon>Pseudomonadota</taxon>
        <taxon>Gammaproteobacteria</taxon>
        <taxon>Alteromonadales</taxon>
        <taxon>Alteromonadaceae</taxon>
        <taxon>Alteromonas/Salinimonas group</taxon>
        <taxon>Alteromonas</taxon>
    </lineage>
</organism>
<dbReference type="Proteomes" id="UP000095392">
    <property type="component" value="Unassembled WGS sequence"/>
</dbReference>
<reference evidence="1 2" key="1">
    <citation type="submission" date="2016-09" db="EMBL/GenBank/DDBJ databases">
        <title>Draft Genome Sequence of four Alteromonas macleodii strains isolated from copper coupons and grown long-term at elevated copper levels.</title>
        <authorList>
            <person name="Cusick K."/>
            <person name="Dale J."/>
            <person name="Little B."/>
            <person name="Biffinger J."/>
        </authorList>
    </citation>
    <scope>NUCLEOTIDE SEQUENCE [LARGE SCALE GENOMIC DNA]</scope>
    <source>
        <strain evidence="1 2">KCP01</strain>
    </source>
</reference>
<evidence type="ECO:0000313" key="1">
    <source>
        <dbReference type="EMBL" id="OES31235.1"/>
    </source>
</evidence>
<name>A0AB36FSW4_ALTMA</name>
<comment type="caution">
    <text evidence="1">The sequence shown here is derived from an EMBL/GenBank/DDBJ whole genome shotgun (WGS) entry which is preliminary data.</text>
</comment>
<keyword evidence="2" id="KW-1185">Reference proteome</keyword>